<dbReference type="RefSeq" id="WP_062468388.1">
    <property type="nucleotide sequence ID" value="NZ_BBYN01000007.1"/>
</dbReference>
<dbReference type="Proteomes" id="UP000188993">
    <property type="component" value="Chromosome"/>
</dbReference>
<sequence>MAILTESTIRKLLRTTDLKQTKVLHLEPGTIITPSAKSYLNDITVIYRNLLEEVEESAKETIDQIDTRKDSLKSYNRQGQEVAHNHFTLSWNIKLEKLLSTVLFGQQLSHTKKEIQLTAELDTIVTVLEDFRRLIFYENYWEKCHIDEEKFGEQFDKIKEQFSPGTFIPKYTDGEVVLMLYGLYTDIRELELYASSCFQNYLLFDDYCGLVERCRFMAEYVWSLMINRIEGNGRRE</sequence>
<dbReference type="OrthoDB" id="306726at2"/>
<gene>
    <name evidence="1" type="ORF">BW727_100371</name>
</gene>
<reference evidence="1 2" key="1">
    <citation type="journal article" date="2014" name="Int. J. Syst. Evol. Microbiol.">
        <title>Jeotgalibaca dankookensis gen. nov., sp. nov., a member of the family Carnobacteriaceae, isolated from seujeot (Korean traditional food).</title>
        <authorList>
            <person name="Lee D.G."/>
            <person name="Trujillo M.E."/>
            <person name="Kang H."/>
            <person name="Ahn T.Y."/>
        </authorList>
    </citation>
    <scope>NUCLEOTIDE SEQUENCE [LARGE SCALE GENOMIC DNA]</scope>
    <source>
        <strain evidence="1 2">EX-07</strain>
    </source>
</reference>
<dbReference type="STRING" id="708126.BW727_100371"/>
<evidence type="ECO:0000313" key="2">
    <source>
        <dbReference type="Proteomes" id="UP000188993"/>
    </source>
</evidence>
<protein>
    <submittedName>
        <fullName evidence="1">Uncharacterized protein</fullName>
    </submittedName>
</protein>
<proteinExistence type="predicted"/>
<evidence type="ECO:0000313" key="1">
    <source>
        <dbReference type="EMBL" id="AQS52764.1"/>
    </source>
</evidence>
<organism evidence="1 2">
    <name type="scientific">Jeotgalibaca dankookensis</name>
    <dbReference type="NCBI Taxonomy" id="708126"/>
    <lineage>
        <taxon>Bacteria</taxon>
        <taxon>Bacillati</taxon>
        <taxon>Bacillota</taxon>
        <taxon>Bacilli</taxon>
        <taxon>Lactobacillales</taxon>
        <taxon>Carnobacteriaceae</taxon>
        <taxon>Jeotgalibaca</taxon>
    </lineage>
</organism>
<keyword evidence="2" id="KW-1185">Reference proteome</keyword>
<dbReference type="AlphaFoldDB" id="A0A1S6IMI2"/>
<accession>A0A1S6IMI2</accession>
<dbReference type="EMBL" id="CP019728">
    <property type="protein sequence ID" value="AQS52764.1"/>
    <property type="molecule type" value="Genomic_DNA"/>
</dbReference>
<dbReference type="KEGG" id="jda:BW727_100371"/>
<name>A0A1S6IMI2_9LACT</name>